<name>A0AAE5C7X4_9BACT</name>
<evidence type="ECO:0000313" key="2">
    <source>
        <dbReference type="Proteomes" id="UP000702544"/>
    </source>
</evidence>
<sequence>MSGAEARLDVDGDGALEEFRICASSEGLHLTVWSGIGMTGRRLWHRYFYLGYDVEPDCSEAEVAGG</sequence>
<dbReference type="AlphaFoldDB" id="A0AAE5C7X4"/>
<organism evidence="1 2">
    <name type="scientific">Candidatus Kutchimonas denitrificans</name>
    <dbReference type="NCBI Taxonomy" id="3056748"/>
    <lineage>
        <taxon>Bacteria</taxon>
        <taxon>Pseudomonadati</taxon>
        <taxon>Gemmatimonadota</taxon>
        <taxon>Gemmatimonadia</taxon>
        <taxon>Candidatus Palauibacterales</taxon>
        <taxon>Candidatus Palauibacteraceae</taxon>
        <taxon>Candidatus Kutchimonas</taxon>
    </lineage>
</organism>
<dbReference type="Proteomes" id="UP000702544">
    <property type="component" value="Unassembled WGS sequence"/>
</dbReference>
<gene>
    <name evidence="1" type="ORF">GWO12_02365</name>
</gene>
<proteinExistence type="predicted"/>
<protein>
    <submittedName>
        <fullName evidence="1">Uncharacterized protein</fullName>
    </submittedName>
</protein>
<comment type="caution">
    <text evidence="1">The sequence shown here is derived from an EMBL/GenBank/DDBJ whole genome shotgun (WGS) entry which is preliminary data.</text>
</comment>
<reference evidence="1 2" key="1">
    <citation type="submission" date="2020-01" db="EMBL/GenBank/DDBJ databases">
        <title>Genomes assembled from Gulf of Kutch pelagic sediment metagenomes.</title>
        <authorList>
            <person name="Chandrashekar M."/>
            <person name="Mahajan M.S."/>
            <person name="Dave K.J."/>
            <person name="Vatsa P."/>
            <person name="Nathani N.M."/>
        </authorList>
    </citation>
    <scope>NUCLEOTIDE SEQUENCE [LARGE SCALE GENOMIC DNA]</scope>
    <source>
        <strain evidence="1">KS3-K002</strain>
    </source>
</reference>
<dbReference type="EMBL" id="JAACAK010000017">
    <property type="protein sequence ID" value="NIR73951.1"/>
    <property type="molecule type" value="Genomic_DNA"/>
</dbReference>
<accession>A0AAE5C7X4</accession>
<evidence type="ECO:0000313" key="1">
    <source>
        <dbReference type="EMBL" id="NIR73951.1"/>
    </source>
</evidence>